<reference evidence="1 2" key="1">
    <citation type="submission" date="2018-12" db="EMBL/GenBank/DDBJ databases">
        <title>The genome sequences of Variovorax guangxiensis DSM 27352.</title>
        <authorList>
            <person name="Gao J."/>
            <person name="Sun J."/>
        </authorList>
    </citation>
    <scope>NUCLEOTIDE SEQUENCE [LARGE SCALE GENOMIC DNA]</scope>
    <source>
        <strain evidence="1 2">DSM 27352</strain>
    </source>
</reference>
<accession>A0A3S0X8R5</accession>
<evidence type="ECO:0000313" key="2">
    <source>
        <dbReference type="Proteomes" id="UP000281118"/>
    </source>
</evidence>
<evidence type="ECO:0000313" key="1">
    <source>
        <dbReference type="EMBL" id="RUR67484.1"/>
    </source>
</evidence>
<name>A0A3S0X8R5_9BURK</name>
<protein>
    <submittedName>
        <fullName evidence="1">Uncharacterized protein</fullName>
    </submittedName>
</protein>
<dbReference type="AlphaFoldDB" id="A0A3S0X8R5"/>
<comment type="caution">
    <text evidence="1">The sequence shown here is derived from an EMBL/GenBank/DDBJ whole genome shotgun (WGS) entry which is preliminary data.</text>
</comment>
<dbReference type="OrthoDB" id="8857672at2"/>
<gene>
    <name evidence="1" type="ORF">EJP67_10460</name>
</gene>
<dbReference type="EMBL" id="RXFT01000003">
    <property type="protein sequence ID" value="RUR67484.1"/>
    <property type="molecule type" value="Genomic_DNA"/>
</dbReference>
<proteinExistence type="predicted"/>
<organism evidence="1 2">
    <name type="scientific">Variovorax guangxiensis</name>
    <dbReference type="NCBI Taxonomy" id="1775474"/>
    <lineage>
        <taxon>Bacteria</taxon>
        <taxon>Pseudomonadati</taxon>
        <taxon>Pseudomonadota</taxon>
        <taxon>Betaproteobacteria</taxon>
        <taxon>Burkholderiales</taxon>
        <taxon>Comamonadaceae</taxon>
        <taxon>Variovorax</taxon>
    </lineage>
</organism>
<dbReference type="Proteomes" id="UP000281118">
    <property type="component" value="Unassembled WGS sequence"/>
</dbReference>
<sequence length="65" mass="7242">MHSAYACLEKLIAPLQVTDCEELCPTRSELGALVRLINEALHRRIEVADGTISSLREVLWESCST</sequence>